<evidence type="ECO:0000313" key="3">
    <source>
        <dbReference type="Proteomes" id="UP000054662"/>
    </source>
</evidence>
<dbReference type="STRING" id="45076.Lwor_2051"/>
<dbReference type="Proteomes" id="UP000054662">
    <property type="component" value="Unassembled WGS sequence"/>
</dbReference>
<protein>
    <recommendedName>
        <fullName evidence="1">AbiEi antitoxin N-terminal domain-containing protein</fullName>
    </recommendedName>
</protein>
<comment type="caution">
    <text evidence="2">The sequence shown here is derived from an EMBL/GenBank/DDBJ whole genome shotgun (WGS) entry which is preliminary data.</text>
</comment>
<gene>
    <name evidence="2" type="ORF">Lwor_2051</name>
</gene>
<sequence>MSQETTANVLPCITVSYSNTQIPHNGFLQGYFNIETHLTLLGFNIKIISMKLNNEMTLKDLFTRPVFYAAEAREAGIHPSRLSYYVKTNRVERIGHGVYRGVESSVDADFQWEDLIVIAKSIPQGVICLVSALALYELTDEMPREHWIAVSHSTTAPKREHTRIVRMRDMETGKTLYTIGRETVVIFDRERTIIDAFRYLSKEIAIKALKAAVSGRATQKLDIKKLQQYARQFGLNLEPYILTVTT</sequence>
<organism evidence="2 3">
    <name type="scientific">Legionella worsleiensis</name>
    <dbReference type="NCBI Taxonomy" id="45076"/>
    <lineage>
        <taxon>Bacteria</taxon>
        <taxon>Pseudomonadati</taxon>
        <taxon>Pseudomonadota</taxon>
        <taxon>Gammaproteobacteria</taxon>
        <taxon>Legionellales</taxon>
        <taxon>Legionellaceae</taxon>
        <taxon>Legionella</taxon>
    </lineage>
</organism>
<dbReference type="PATRIC" id="fig|45076.6.peg.2241"/>
<evidence type="ECO:0000259" key="1">
    <source>
        <dbReference type="Pfam" id="PF13338"/>
    </source>
</evidence>
<dbReference type="Pfam" id="PF13338">
    <property type="entry name" value="AbiEi_4"/>
    <property type="match status" value="1"/>
</dbReference>
<keyword evidence="3" id="KW-1185">Reference proteome</keyword>
<dbReference type="InterPro" id="IPR025159">
    <property type="entry name" value="AbiEi_N"/>
</dbReference>
<name>A0A0W1A666_9GAMM</name>
<feature type="domain" description="AbiEi antitoxin N-terminal" evidence="1">
    <location>
        <begin position="63"/>
        <end position="100"/>
    </location>
</feature>
<proteinExistence type="predicted"/>
<dbReference type="AlphaFoldDB" id="A0A0W1A666"/>
<accession>A0A0W1A666</accession>
<evidence type="ECO:0000313" key="2">
    <source>
        <dbReference type="EMBL" id="KTD76826.1"/>
    </source>
</evidence>
<dbReference type="EMBL" id="LNZC01000027">
    <property type="protein sequence ID" value="KTD76826.1"/>
    <property type="molecule type" value="Genomic_DNA"/>
</dbReference>
<reference evidence="2 3" key="1">
    <citation type="submission" date="2015-11" db="EMBL/GenBank/DDBJ databases">
        <title>Genomic analysis of 38 Legionella species identifies large and diverse effector repertoires.</title>
        <authorList>
            <person name="Burstein D."/>
            <person name="Amaro F."/>
            <person name="Zusman T."/>
            <person name="Lifshitz Z."/>
            <person name="Cohen O."/>
            <person name="Gilbert J.A."/>
            <person name="Pupko T."/>
            <person name="Shuman H.A."/>
            <person name="Segal G."/>
        </authorList>
    </citation>
    <scope>NUCLEOTIDE SEQUENCE [LARGE SCALE GENOMIC DNA]</scope>
    <source>
        <strain evidence="2 3">ATCC 49508</strain>
    </source>
</reference>